<dbReference type="GO" id="GO:0016746">
    <property type="term" value="F:acyltransferase activity"/>
    <property type="evidence" value="ECO:0007669"/>
    <property type="project" value="UniProtKB-KW"/>
</dbReference>
<dbReference type="GO" id="GO:0005886">
    <property type="term" value="C:plasma membrane"/>
    <property type="evidence" value="ECO:0007669"/>
    <property type="project" value="UniProtKB-SubCell"/>
</dbReference>
<evidence type="ECO:0000256" key="6">
    <source>
        <dbReference type="SAM" id="Phobius"/>
    </source>
</evidence>
<evidence type="ECO:0000256" key="2">
    <source>
        <dbReference type="ARBA" id="ARBA00022475"/>
    </source>
</evidence>
<dbReference type="InterPro" id="IPR050545">
    <property type="entry name" value="Mycobact_MmpL"/>
</dbReference>
<feature type="transmembrane region" description="Helical" evidence="6">
    <location>
        <begin position="783"/>
        <end position="811"/>
    </location>
</feature>
<evidence type="ECO:0000259" key="7">
    <source>
        <dbReference type="SMART" id="SM00563"/>
    </source>
</evidence>
<dbReference type="PANTHER" id="PTHR33406:SF13">
    <property type="entry name" value="MEMBRANE PROTEIN YDFJ"/>
    <property type="match status" value="1"/>
</dbReference>
<dbReference type="Pfam" id="PF01553">
    <property type="entry name" value="Acyltransferase"/>
    <property type="match status" value="1"/>
</dbReference>
<dbReference type="SUPFAM" id="SSF69593">
    <property type="entry name" value="Glycerol-3-phosphate (1)-acyltransferase"/>
    <property type="match status" value="1"/>
</dbReference>
<comment type="subcellular location">
    <subcellularLocation>
        <location evidence="1">Cell membrane</location>
        <topology evidence="1">Multi-pass membrane protein</topology>
    </subcellularLocation>
</comment>
<keyword evidence="4 6" id="KW-1133">Transmembrane helix</keyword>
<dbReference type="Proteomes" id="UP000236893">
    <property type="component" value="Unassembled WGS sequence"/>
</dbReference>
<feature type="transmembrane region" description="Helical" evidence="6">
    <location>
        <begin position="831"/>
        <end position="852"/>
    </location>
</feature>
<keyword evidence="8" id="KW-0012">Acyltransferase</keyword>
<protein>
    <submittedName>
        <fullName evidence="8">Glycerol acyltransferase</fullName>
    </submittedName>
</protein>
<dbReference type="CDD" id="cd02440">
    <property type="entry name" value="AdoMet_MTases"/>
    <property type="match status" value="1"/>
</dbReference>
<keyword evidence="3 6" id="KW-0812">Transmembrane</keyword>
<evidence type="ECO:0000256" key="5">
    <source>
        <dbReference type="ARBA" id="ARBA00023136"/>
    </source>
</evidence>
<reference evidence="8 9" key="1">
    <citation type="submission" date="2018-01" db="EMBL/GenBank/DDBJ databases">
        <authorList>
            <person name="Gaut B.S."/>
            <person name="Morton B.R."/>
            <person name="Clegg M.T."/>
            <person name="Duvall M.R."/>
        </authorList>
    </citation>
    <scope>NUCLEOTIDE SEQUENCE [LARGE SCALE GENOMIC DNA]</scope>
    <source>
        <strain evidence="8 9">HR-AV</strain>
    </source>
</reference>
<dbReference type="SUPFAM" id="SSF82866">
    <property type="entry name" value="Multidrug efflux transporter AcrB transmembrane domain"/>
    <property type="match status" value="2"/>
</dbReference>
<dbReference type="SUPFAM" id="SSF53335">
    <property type="entry name" value="S-adenosyl-L-methionine-dependent methyltransferases"/>
    <property type="match status" value="1"/>
</dbReference>
<evidence type="ECO:0000313" key="9">
    <source>
        <dbReference type="Proteomes" id="UP000236893"/>
    </source>
</evidence>
<dbReference type="InterPro" id="IPR002123">
    <property type="entry name" value="Plipid/glycerol_acylTrfase"/>
</dbReference>
<evidence type="ECO:0000256" key="1">
    <source>
        <dbReference type="ARBA" id="ARBA00004651"/>
    </source>
</evidence>
<proteinExistence type="predicted"/>
<evidence type="ECO:0000256" key="3">
    <source>
        <dbReference type="ARBA" id="ARBA00022692"/>
    </source>
</evidence>
<keyword evidence="8" id="KW-0808">Transferase</keyword>
<evidence type="ECO:0000256" key="4">
    <source>
        <dbReference type="ARBA" id="ARBA00022989"/>
    </source>
</evidence>
<accession>A0A2S5A200</accession>
<evidence type="ECO:0000313" key="8">
    <source>
        <dbReference type="EMBL" id="POY36554.1"/>
    </source>
</evidence>
<feature type="transmembrane region" description="Helical" evidence="6">
    <location>
        <begin position="324"/>
        <end position="342"/>
    </location>
</feature>
<feature type="transmembrane region" description="Helical" evidence="6">
    <location>
        <begin position="864"/>
        <end position="882"/>
    </location>
</feature>
<feature type="transmembrane region" description="Helical" evidence="6">
    <location>
        <begin position="273"/>
        <end position="291"/>
    </location>
</feature>
<comment type="caution">
    <text evidence="8">The sequence shown here is derived from an EMBL/GenBank/DDBJ whole genome shotgun (WGS) entry which is preliminary data.</text>
</comment>
<dbReference type="Gene3D" id="1.20.1640.10">
    <property type="entry name" value="Multidrug efflux transporter AcrB transmembrane domain"/>
    <property type="match status" value="2"/>
</dbReference>
<dbReference type="OrthoDB" id="9803035at2"/>
<keyword evidence="9" id="KW-1185">Reference proteome</keyword>
<dbReference type="EMBL" id="PQVF01000006">
    <property type="protein sequence ID" value="POY36554.1"/>
    <property type="molecule type" value="Genomic_DNA"/>
</dbReference>
<dbReference type="RefSeq" id="WP_103788857.1">
    <property type="nucleotide sequence ID" value="NZ_PQVF01000006.1"/>
</dbReference>
<dbReference type="PANTHER" id="PTHR33406">
    <property type="entry name" value="MEMBRANE PROTEIN MJ1562-RELATED"/>
    <property type="match status" value="1"/>
</dbReference>
<organism evidence="8 9">
    <name type="scientific">Solitalea longa</name>
    <dbReference type="NCBI Taxonomy" id="2079460"/>
    <lineage>
        <taxon>Bacteria</taxon>
        <taxon>Pseudomonadati</taxon>
        <taxon>Bacteroidota</taxon>
        <taxon>Sphingobacteriia</taxon>
        <taxon>Sphingobacteriales</taxon>
        <taxon>Sphingobacteriaceae</taxon>
        <taxon>Solitalea</taxon>
    </lineage>
</organism>
<dbReference type="Pfam" id="PF03176">
    <property type="entry name" value="MMPL"/>
    <property type="match status" value="2"/>
</dbReference>
<feature type="domain" description="Phospholipid/glycerol acyltransferase" evidence="7">
    <location>
        <begin position="900"/>
        <end position="1009"/>
    </location>
</feature>
<dbReference type="InterPro" id="IPR041698">
    <property type="entry name" value="Methyltransf_25"/>
</dbReference>
<keyword evidence="2" id="KW-1003">Cell membrane</keyword>
<keyword evidence="5 6" id="KW-0472">Membrane</keyword>
<dbReference type="Pfam" id="PF13649">
    <property type="entry name" value="Methyltransf_25"/>
    <property type="match status" value="1"/>
</dbReference>
<feature type="transmembrane region" description="Helical" evidence="6">
    <location>
        <begin position="717"/>
        <end position="738"/>
    </location>
</feature>
<feature type="transmembrane region" description="Helical" evidence="6">
    <location>
        <begin position="758"/>
        <end position="776"/>
    </location>
</feature>
<gene>
    <name evidence="8" type="ORF">C3K47_09265</name>
</gene>
<name>A0A2S5A200_9SPHI</name>
<dbReference type="Gene3D" id="3.40.50.150">
    <property type="entry name" value="Vaccinia Virus protein VP39"/>
    <property type="match status" value="1"/>
</dbReference>
<dbReference type="CDD" id="cd07989">
    <property type="entry name" value="LPLAT_AGPAT-like"/>
    <property type="match status" value="1"/>
</dbReference>
<dbReference type="InterPro" id="IPR029063">
    <property type="entry name" value="SAM-dependent_MTases_sf"/>
</dbReference>
<feature type="transmembrane region" description="Helical" evidence="6">
    <location>
        <begin position="690"/>
        <end position="710"/>
    </location>
</feature>
<feature type="transmembrane region" description="Helical" evidence="6">
    <location>
        <begin position="297"/>
        <end position="317"/>
    </location>
</feature>
<sequence length="1287" mass="147005">METLFIKLYNYFEKRRAALYIWLSLCFLVSIFFALRLQFEEDISKVLPKDKKIDKMNQVFQNSKFMDKLVLTVSLKDTLAEAQPDSLVAYANELNTVILEKMQPYVAKVNFKVDDDMALQMFNNIQENLPIYLNENDYKHIDSLIEPKQVEKTVENNYHILSSPAGFALKNMIINDPVGITFLGLKKLQQLQYDASFELYDNCVVTKDHKHLLMFITPVYPPNNTGKNDQLLTQLDKSIDSLNNSSFRSINTSYFGAAAVAVGNAKQLRKDTMYTQGLTVLFLILFIGFYFRKKRAPFIILLPVVFGTVFSLALIYLIKGNISVIALGTGCVVFGIAVNYSLHVFNHYRHVGSMHEVLKDLSFPLTIGGLTTIGGFLCLQFVKSEMLKDLGLFAALNLIGASLFSLVFLPHLIRSKNNETETEKTKLDWLDKISNYRPEKNKGLLAAIAVITLVLAYTSQWVGFEADMNKMNFMSDKVKKDESDLNRINAYSLQSVYLVSEGKDLNDALQNNEKINAEIEQLKQKGIVKKYSGVSSLIISDSIQKIRIARWNAYWTPLKKQQLLTTLKTEGAKLKFKASAFNNFENLLDRQFTPVSIQSQDALRKNFLDDYITEKKGSASVVTLVKIDPKDKHLLYSMFEKNEQLTVIDKQYLTSRFVEIINQDFSSIALMSSILVLVVLLLTYGRIELALVSFIPMAITWVWILGLMGLFGIKFNIINIIISALIFGLGDDYSLFIMDGLLQEYKTGKKNLSSFKSSIILSAITTIAGLGVLIFAKHPALKSIALISIIGILCVVIISQVLIPFLFNILIKNRVHKHQNPWTFFSWLKSVFAFSYFVFGCLLLSVLGCLIIKLNPFKKVRAKYIYHFILSKFAWSMMYIMGNVKKEIINEQGEDFAKPAVIVSNHQSFLDILTMIMLHPKLVLLTNSWVWNSPFFGFVVRMADYYPVDNGAENSIALLEAKVKQGYSVVVFPEGTRTLDGTMKRFHKGAFYLAEQLQLDILPIVLHGTGYTMSKGDFLLKDGTITVKFLPRISLLNTDFGETYTERAKQIGRYFRKEFALLRSQIEGPEYYKEQLIYKYLYKGPVLEWYMKVKLKLEKNYHLFHELVPAEGKVLDMGCGYGFMSYMLHYLSPKRVITGVDYDEEKIDTANYCFGRSEEVQFAYADITTFEFDQQDVFILSDMLHYLQPVQQKQLIERCIDKLNAGGSIIIRDGNKDDAQKHKRTKLTEFFSTRFVGFNKTIEGTELSFFSADMIRAIADERNLHCSEIQNSKYTSNVVFVLKDQMN</sequence>
<dbReference type="SMART" id="SM00563">
    <property type="entry name" value="PlsC"/>
    <property type="match status" value="1"/>
</dbReference>
<dbReference type="InterPro" id="IPR004869">
    <property type="entry name" value="MMPL_dom"/>
</dbReference>
<feature type="transmembrane region" description="Helical" evidence="6">
    <location>
        <begin position="444"/>
        <end position="464"/>
    </location>
</feature>
<feature type="transmembrane region" description="Helical" evidence="6">
    <location>
        <begin position="665"/>
        <end position="684"/>
    </location>
</feature>
<feature type="transmembrane region" description="Helical" evidence="6">
    <location>
        <begin position="394"/>
        <end position="413"/>
    </location>
</feature>
<feature type="transmembrane region" description="Helical" evidence="6">
    <location>
        <begin position="20"/>
        <end position="39"/>
    </location>
</feature>